<dbReference type="SUPFAM" id="SSF51735">
    <property type="entry name" value="NAD(P)-binding Rossmann-fold domains"/>
    <property type="match status" value="1"/>
</dbReference>
<keyword evidence="2 3" id="KW-0560">Oxidoreductase</keyword>
<dbReference type="Pfam" id="PF00389">
    <property type="entry name" value="2-Hacid_dh"/>
    <property type="match status" value="1"/>
</dbReference>
<proteinExistence type="inferred from homology"/>
<dbReference type="InterPro" id="IPR006140">
    <property type="entry name" value="D-isomer_DH_NAD-bd"/>
</dbReference>
<dbReference type="Proteomes" id="UP001162881">
    <property type="component" value="Unassembled WGS sequence"/>
</dbReference>
<gene>
    <name evidence="6" type="ORF">MTR62_00285</name>
</gene>
<dbReference type="PROSITE" id="PS00670">
    <property type="entry name" value="D_2_HYDROXYACID_DH_2"/>
    <property type="match status" value="1"/>
</dbReference>
<sequence>MSNTNASTQDRPDRVRPRVVVTRRLPAGVESRMSELFDTVFNPSDTPMSREALRAALAACDVLVPTVTDTIDRDLLESAGQRLGLIANFGAGTEHIDLRAARERHILVTNTPGVFTDDTADLAFALLILAMRRFVPGARALLDGAWQGWAPTAMLGQSLAGKTLAIVGMGRIGQAVAHRARAFGMRVHYHNRHRLPQALENILSAHYEPDLERLFATADALTLHCPLAASTRHLVNAERLALMKPSACIINTGRGDLVDEEALVAALETGRIAGAGLDVFAHEPNIDPRLLAAPNLVALPHLGSATFEGRETAGEKIIANIRFWADGHRPPDQVLPE</sequence>
<dbReference type="InterPro" id="IPR029752">
    <property type="entry name" value="D-isomer_DH_CS1"/>
</dbReference>
<dbReference type="CDD" id="cd05301">
    <property type="entry name" value="GDH"/>
    <property type="match status" value="1"/>
</dbReference>
<evidence type="ECO:0000256" key="1">
    <source>
        <dbReference type="ARBA" id="ARBA00005854"/>
    </source>
</evidence>
<dbReference type="PANTHER" id="PTHR10996:SF283">
    <property type="entry name" value="GLYOXYLATE_HYDROXYPYRUVATE REDUCTASE B"/>
    <property type="match status" value="1"/>
</dbReference>
<keyword evidence="7" id="KW-1185">Reference proteome</keyword>
<evidence type="ECO:0000256" key="3">
    <source>
        <dbReference type="RuleBase" id="RU003719"/>
    </source>
</evidence>
<comment type="caution">
    <text evidence="6">The sequence shown here is derived from an EMBL/GenBank/DDBJ whole genome shotgun (WGS) entry which is preliminary data.</text>
</comment>
<reference evidence="6" key="1">
    <citation type="submission" date="2022-03" db="EMBL/GenBank/DDBJ databases">
        <title>Identification of a novel bacterium isolated from mangrove sediments.</title>
        <authorList>
            <person name="Pan X."/>
        </authorList>
    </citation>
    <scope>NUCLEOTIDE SEQUENCE</scope>
    <source>
        <strain evidence="6">B1949</strain>
    </source>
</reference>
<dbReference type="InterPro" id="IPR036291">
    <property type="entry name" value="NAD(P)-bd_dom_sf"/>
</dbReference>
<comment type="similarity">
    <text evidence="1 3">Belongs to the D-isomer specific 2-hydroxyacid dehydrogenase family.</text>
</comment>
<dbReference type="PROSITE" id="PS00065">
    <property type="entry name" value="D_2_HYDROXYACID_DH_1"/>
    <property type="match status" value="1"/>
</dbReference>
<dbReference type="EMBL" id="JALHLF010000001">
    <property type="protein sequence ID" value="MCJ2181152.1"/>
    <property type="molecule type" value="Genomic_DNA"/>
</dbReference>
<dbReference type="Gene3D" id="3.40.50.720">
    <property type="entry name" value="NAD(P)-binding Rossmann-like Domain"/>
    <property type="match status" value="2"/>
</dbReference>
<evidence type="ECO:0000313" key="7">
    <source>
        <dbReference type="Proteomes" id="UP001162881"/>
    </source>
</evidence>
<feature type="domain" description="D-isomer specific 2-hydroxyacid dehydrogenase catalytic" evidence="4">
    <location>
        <begin position="33"/>
        <end position="334"/>
    </location>
</feature>
<evidence type="ECO:0000259" key="5">
    <source>
        <dbReference type="Pfam" id="PF02826"/>
    </source>
</evidence>
<protein>
    <submittedName>
        <fullName evidence="6">D-glycerate dehydrogenase</fullName>
    </submittedName>
</protein>
<accession>A0ABT0B7V8</accession>
<name>A0ABT0B7V8_9SPHN</name>
<dbReference type="InterPro" id="IPR006139">
    <property type="entry name" value="D-isomer_2_OHA_DH_cat_dom"/>
</dbReference>
<dbReference type="InterPro" id="IPR050223">
    <property type="entry name" value="D-isomer_2-hydroxyacid_DH"/>
</dbReference>
<dbReference type="InterPro" id="IPR029753">
    <property type="entry name" value="D-isomer_DH_CS"/>
</dbReference>
<dbReference type="Pfam" id="PF02826">
    <property type="entry name" value="2-Hacid_dh_C"/>
    <property type="match status" value="1"/>
</dbReference>
<evidence type="ECO:0000256" key="2">
    <source>
        <dbReference type="ARBA" id="ARBA00023002"/>
    </source>
</evidence>
<dbReference type="PROSITE" id="PS00671">
    <property type="entry name" value="D_2_HYDROXYACID_DH_3"/>
    <property type="match status" value="1"/>
</dbReference>
<evidence type="ECO:0000313" key="6">
    <source>
        <dbReference type="EMBL" id="MCJ2181152.1"/>
    </source>
</evidence>
<feature type="domain" description="D-isomer specific 2-hydroxyacid dehydrogenase NAD-binding" evidence="5">
    <location>
        <begin position="124"/>
        <end position="303"/>
    </location>
</feature>
<evidence type="ECO:0000259" key="4">
    <source>
        <dbReference type="Pfam" id="PF00389"/>
    </source>
</evidence>
<dbReference type="PANTHER" id="PTHR10996">
    <property type="entry name" value="2-HYDROXYACID DEHYDROGENASE-RELATED"/>
    <property type="match status" value="1"/>
</dbReference>
<dbReference type="SUPFAM" id="SSF52283">
    <property type="entry name" value="Formate/glycerate dehydrogenase catalytic domain-like"/>
    <property type="match status" value="1"/>
</dbReference>
<dbReference type="RefSeq" id="WP_244016184.1">
    <property type="nucleotide sequence ID" value="NZ_JALHLF010000001.1"/>
</dbReference>
<organism evidence="6 7">
    <name type="scientific">Novosphingobium organovorum</name>
    <dbReference type="NCBI Taxonomy" id="2930092"/>
    <lineage>
        <taxon>Bacteria</taxon>
        <taxon>Pseudomonadati</taxon>
        <taxon>Pseudomonadota</taxon>
        <taxon>Alphaproteobacteria</taxon>
        <taxon>Sphingomonadales</taxon>
        <taxon>Sphingomonadaceae</taxon>
        <taxon>Novosphingobium</taxon>
    </lineage>
</organism>